<dbReference type="EMBL" id="AP019297">
    <property type="protein sequence ID" value="BBG93050.1"/>
    <property type="molecule type" value="Genomic_DNA"/>
</dbReference>
<accession>A0A4Y1QMG3</accession>
<reference evidence="1" key="1">
    <citation type="journal article" date="2019" name="Science">
        <title>Mutation of a bHLH transcription factor allowed almond domestication.</title>
        <authorList>
            <person name="Sanchez-Perez R."/>
            <person name="Pavan S."/>
            <person name="Mazzeo R."/>
            <person name="Moldovan C."/>
            <person name="Aiese Cigliano R."/>
            <person name="Del Cueto J."/>
            <person name="Ricciardi F."/>
            <person name="Lotti C."/>
            <person name="Ricciardi L."/>
            <person name="Dicenta F."/>
            <person name="Lopez-Marques R.L."/>
            <person name="Lindberg Moller B."/>
        </authorList>
    </citation>
    <scope>NUCLEOTIDE SEQUENCE</scope>
</reference>
<organism evidence="1">
    <name type="scientific">Prunus dulcis</name>
    <name type="common">Almond</name>
    <name type="synonym">Amygdalus dulcis</name>
    <dbReference type="NCBI Taxonomy" id="3755"/>
    <lineage>
        <taxon>Eukaryota</taxon>
        <taxon>Viridiplantae</taxon>
        <taxon>Streptophyta</taxon>
        <taxon>Embryophyta</taxon>
        <taxon>Tracheophyta</taxon>
        <taxon>Spermatophyta</taxon>
        <taxon>Magnoliopsida</taxon>
        <taxon>eudicotyledons</taxon>
        <taxon>Gunneridae</taxon>
        <taxon>Pentapetalae</taxon>
        <taxon>rosids</taxon>
        <taxon>fabids</taxon>
        <taxon>Rosales</taxon>
        <taxon>Rosaceae</taxon>
        <taxon>Amygdaloideae</taxon>
        <taxon>Amygdaleae</taxon>
        <taxon>Prunus</taxon>
    </lineage>
</organism>
<evidence type="ECO:0000313" key="1">
    <source>
        <dbReference type="EMBL" id="BBG93050.1"/>
    </source>
</evidence>
<proteinExistence type="predicted"/>
<gene>
    <name evidence="1" type="ORF">Prudu_000950</name>
</gene>
<sequence length="197" mass="21964">MRRKEMYLHLRSPENSIEAAEVAPLLMHGSCSMKCASDPPWQCCRGSLAYAVPQMSRKLVRTQTTTNSESTRNPFLFWSRSLLPIALAVSVGSLALHPQSDPSLCEAPSVNSRAEVVVKGSHKEVPRELIDELKAICQDNMTLDYKERYNHGKPQYSFHKAVNILDVVVFPRIAPPLKQFLDPPLNVRGSVGVTCGY</sequence>
<dbReference type="AlphaFoldDB" id="A0A4Y1QMG3"/>
<name>A0A4Y1QMG3_PRUDU</name>
<protein>
    <submittedName>
        <fullName evidence="1">FAD-linked oxidases family protein</fullName>
    </submittedName>
</protein>